<feature type="compositionally biased region" description="Basic and acidic residues" evidence="2">
    <location>
        <begin position="166"/>
        <end position="188"/>
    </location>
</feature>
<dbReference type="Pfam" id="PF00076">
    <property type="entry name" value="RRM_1"/>
    <property type="match status" value="1"/>
</dbReference>
<dbReference type="InterPro" id="IPR012677">
    <property type="entry name" value="Nucleotide-bd_a/b_plait_sf"/>
</dbReference>
<dbReference type="PROSITE" id="PS50800">
    <property type="entry name" value="SAP"/>
    <property type="match status" value="1"/>
</dbReference>
<dbReference type="Gene3D" id="3.30.70.330">
    <property type="match status" value="1"/>
</dbReference>
<dbReference type="InterPro" id="IPR034257">
    <property type="entry name" value="Acinus_RRM"/>
</dbReference>
<gene>
    <name evidence="5" type="ORF">CEUSTIGMA_g12827.t1</name>
</gene>
<dbReference type="AlphaFoldDB" id="A0A250XQQ6"/>
<dbReference type="Pfam" id="PF16294">
    <property type="entry name" value="RSB_motif"/>
    <property type="match status" value="1"/>
</dbReference>
<dbReference type="InterPro" id="IPR003034">
    <property type="entry name" value="SAP_dom"/>
</dbReference>
<dbReference type="OrthoDB" id="5348404at2759"/>
<dbReference type="Gene3D" id="1.10.720.30">
    <property type="entry name" value="SAP domain"/>
    <property type="match status" value="1"/>
</dbReference>
<dbReference type="SMART" id="SM00360">
    <property type="entry name" value="RRM"/>
    <property type="match status" value="1"/>
</dbReference>
<keyword evidence="1" id="KW-0694">RNA-binding</keyword>
<dbReference type="InterPro" id="IPR000504">
    <property type="entry name" value="RRM_dom"/>
</dbReference>
<reference evidence="5 6" key="1">
    <citation type="submission" date="2017-08" db="EMBL/GenBank/DDBJ databases">
        <title>Acidophilic green algal genome provides insights into adaptation to an acidic environment.</title>
        <authorList>
            <person name="Hirooka S."/>
            <person name="Hirose Y."/>
            <person name="Kanesaki Y."/>
            <person name="Higuchi S."/>
            <person name="Fujiwara T."/>
            <person name="Onuma R."/>
            <person name="Era A."/>
            <person name="Ohbayashi R."/>
            <person name="Uzuka A."/>
            <person name="Nozaki H."/>
            <person name="Yoshikawa H."/>
            <person name="Miyagishima S.Y."/>
        </authorList>
    </citation>
    <scope>NUCLEOTIDE SEQUENCE [LARGE SCALE GENOMIC DNA]</scope>
    <source>
        <strain evidence="5 6">NIES-2499</strain>
    </source>
</reference>
<feature type="domain" description="SAP" evidence="4">
    <location>
        <begin position="7"/>
        <end position="41"/>
    </location>
</feature>
<evidence type="ECO:0000313" key="5">
    <source>
        <dbReference type="EMBL" id="GAX85411.1"/>
    </source>
</evidence>
<evidence type="ECO:0000313" key="6">
    <source>
        <dbReference type="Proteomes" id="UP000232323"/>
    </source>
</evidence>
<evidence type="ECO:0008006" key="7">
    <source>
        <dbReference type="Google" id="ProtNLM"/>
    </source>
</evidence>
<dbReference type="SUPFAM" id="SSF68906">
    <property type="entry name" value="SAP domain"/>
    <property type="match status" value="1"/>
</dbReference>
<evidence type="ECO:0000256" key="1">
    <source>
        <dbReference type="PROSITE-ProRule" id="PRU00176"/>
    </source>
</evidence>
<dbReference type="EMBL" id="BEGY01000167">
    <property type="protein sequence ID" value="GAX85411.1"/>
    <property type="molecule type" value="Genomic_DNA"/>
</dbReference>
<organism evidence="5 6">
    <name type="scientific">Chlamydomonas eustigma</name>
    <dbReference type="NCBI Taxonomy" id="1157962"/>
    <lineage>
        <taxon>Eukaryota</taxon>
        <taxon>Viridiplantae</taxon>
        <taxon>Chlorophyta</taxon>
        <taxon>core chlorophytes</taxon>
        <taxon>Chlorophyceae</taxon>
        <taxon>CS clade</taxon>
        <taxon>Chlamydomonadales</taxon>
        <taxon>Chlamydomonadaceae</taxon>
        <taxon>Chlamydomonas</taxon>
    </lineage>
</organism>
<dbReference type="PROSITE" id="PS50102">
    <property type="entry name" value="RRM"/>
    <property type="match status" value="1"/>
</dbReference>
<dbReference type="InterPro" id="IPR036361">
    <property type="entry name" value="SAP_dom_sf"/>
</dbReference>
<proteinExistence type="predicted"/>
<sequence length="464" mass="49835">MIVKKSLESLTVAQLKERLKGLGLSGTGLKAVLVERLYEALSVNQETVEDEKPSQPSADALAETVSVDQPQSDVPDVPHAETVVAPPSIEPITEQKTDPLTVEELLREDNEDDQEDLDHAQELEPAVAHEEVHVESSVPEISKPTGKSSHEVAQKDVVPGHAPSTGDEHTKRKRDAIQFHAPEKRDSQRSGSDVAIPSVNTADASGPSQRTLDRQQSREEIQGSLAKRLKVSSPLIPGTAISPKPTPPPATPTLRLYIDGLMRPFTEATLRELLSETGKVVDLWLPALKTHAVVTFDSEEGAEATRQALYLKKWPLGTKKVLQPRFISLEEAEKEKLSVSGNGATAQLGRGAQVMVSPKSGIPQPARAPGAGLAAAAAAAAAADVSVAAPRVPTTPRNGATDTNAVDSKDAAGDKEEVAEPTAVEEEENVLKLDDLFRKTTTKPFLYYLPLSEEQIVEKKKKAT</sequence>
<feature type="domain" description="RRM" evidence="3">
    <location>
        <begin position="254"/>
        <end position="334"/>
    </location>
</feature>
<evidence type="ECO:0000259" key="4">
    <source>
        <dbReference type="PROSITE" id="PS50800"/>
    </source>
</evidence>
<comment type="caution">
    <text evidence="5">The sequence shown here is derived from an EMBL/GenBank/DDBJ whole genome shotgun (WGS) entry which is preliminary data.</text>
</comment>
<feature type="region of interest" description="Disordered" evidence="2">
    <location>
        <begin position="46"/>
        <end position="219"/>
    </location>
</feature>
<evidence type="ECO:0000259" key="3">
    <source>
        <dbReference type="PROSITE" id="PS50102"/>
    </source>
</evidence>
<accession>A0A250XQQ6</accession>
<dbReference type="InterPro" id="IPR035979">
    <property type="entry name" value="RBD_domain_sf"/>
</dbReference>
<dbReference type="PANTHER" id="PTHR47031">
    <property type="entry name" value="SAP DNA-BINDING DOMAIN-CONTAINING PROTEIN"/>
    <property type="match status" value="1"/>
</dbReference>
<feature type="compositionally biased region" description="Basic and acidic residues" evidence="2">
    <location>
        <begin position="117"/>
        <end position="134"/>
    </location>
</feature>
<dbReference type="SMART" id="SM00513">
    <property type="entry name" value="SAP"/>
    <property type="match status" value="1"/>
</dbReference>
<feature type="compositionally biased region" description="Polar residues" evidence="2">
    <location>
        <begin position="395"/>
        <end position="406"/>
    </location>
</feature>
<protein>
    <recommendedName>
        <fullName evidence="7">SAP domain-containing protein</fullName>
    </recommendedName>
</protein>
<feature type="region of interest" description="Disordered" evidence="2">
    <location>
        <begin position="390"/>
        <end position="427"/>
    </location>
</feature>
<dbReference type="PANTHER" id="PTHR47031:SF3">
    <property type="entry name" value="SAP DOMAIN-CONTAINING PROTEIN"/>
    <property type="match status" value="1"/>
</dbReference>
<dbReference type="InterPro" id="IPR032552">
    <property type="entry name" value="RSB_motif"/>
</dbReference>
<dbReference type="STRING" id="1157962.A0A250XQQ6"/>
<dbReference type="CDD" id="cd12432">
    <property type="entry name" value="RRM_ACINU"/>
    <property type="match status" value="1"/>
</dbReference>
<name>A0A250XQQ6_9CHLO</name>
<dbReference type="Pfam" id="PF02037">
    <property type="entry name" value="SAP"/>
    <property type="match status" value="1"/>
</dbReference>
<keyword evidence="6" id="KW-1185">Reference proteome</keyword>
<dbReference type="Proteomes" id="UP000232323">
    <property type="component" value="Unassembled WGS sequence"/>
</dbReference>
<evidence type="ECO:0000256" key="2">
    <source>
        <dbReference type="SAM" id="MobiDB-lite"/>
    </source>
</evidence>
<feature type="compositionally biased region" description="Polar residues" evidence="2">
    <location>
        <begin position="198"/>
        <end position="210"/>
    </location>
</feature>
<dbReference type="GO" id="GO:0003723">
    <property type="term" value="F:RNA binding"/>
    <property type="evidence" value="ECO:0007669"/>
    <property type="project" value="UniProtKB-UniRule"/>
</dbReference>
<feature type="compositionally biased region" description="Basic and acidic residues" evidence="2">
    <location>
        <begin position="407"/>
        <end position="418"/>
    </location>
</feature>
<dbReference type="SUPFAM" id="SSF54928">
    <property type="entry name" value="RNA-binding domain, RBD"/>
    <property type="match status" value="1"/>
</dbReference>